<dbReference type="Pfam" id="PF09793">
    <property type="entry name" value="AD"/>
    <property type="match status" value="1"/>
</dbReference>
<evidence type="ECO:0000259" key="2">
    <source>
        <dbReference type="PROSITE" id="PS52001"/>
    </source>
</evidence>
<dbReference type="GeneID" id="19973456"/>
<feature type="region of interest" description="Disordered" evidence="1">
    <location>
        <begin position="1"/>
        <end position="23"/>
    </location>
</feature>
<evidence type="ECO:0000313" key="4">
    <source>
        <dbReference type="Proteomes" id="UP000030752"/>
    </source>
</evidence>
<protein>
    <recommendedName>
        <fullName evidence="2">AD domain-containing protein</fullName>
    </recommendedName>
</protein>
<keyword evidence="4" id="KW-1185">Reference proteome</keyword>
<dbReference type="PANTHER" id="PTHR13542">
    <property type="entry name" value="LSM12 HOMOLOG"/>
    <property type="match status" value="1"/>
</dbReference>
<feature type="region of interest" description="Disordered" evidence="1">
    <location>
        <begin position="146"/>
        <end position="166"/>
    </location>
</feature>
<dbReference type="InterPro" id="IPR019181">
    <property type="entry name" value="LSM12_ABD"/>
</dbReference>
<dbReference type="AlphaFoldDB" id="W2RTT1"/>
<dbReference type="STRING" id="1220924.W2RTT1"/>
<evidence type="ECO:0000313" key="3">
    <source>
        <dbReference type="EMBL" id="ETN39891.1"/>
    </source>
</evidence>
<dbReference type="Gene3D" id="2.30.30.100">
    <property type="match status" value="1"/>
</dbReference>
<name>W2RTT1_CYPE1</name>
<evidence type="ECO:0000256" key="1">
    <source>
        <dbReference type="SAM" id="MobiDB-lite"/>
    </source>
</evidence>
<feature type="domain" description="AD" evidence="2">
    <location>
        <begin position="135"/>
        <end position="247"/>
    </location>
</feature>
<sequence length="274" mass="27849">MASKPSAQKVPVALPKGNEGPGSANAGAGAASLVPLDGALSGAVGARIRVTTTSNTTVEGTLYTADPLTSLLILNTSTTMAAAGSSTTISPSTLVAPSGAYRIIPLAQIQNFQLLSPGPSSTAQDNSTTSTAAAQQLDTASLQARLQSGVSAQQSAQARQGPRGTLPLDQALYDALSRTHPARWEGNKMVISDAFVIEKPYQGANVGYYHGPQAGEGGNGQEGRNGGFKGDLDRFRKVVDMELSKAKLRLGKGGLDKRVSTSGAAGGGAERKGG</sequence>
<accession>W2RTT1</accession>
<reference evidence="3 4" key="1">
    <citation type="submission" date="2013-03" db="EMBL/GenBank/DDBJ databases">
        <title>The Genome Sequence of Phialophora europaea CBS 101466.</title>
        <authorList>
            <consortium name="The Broad Institute Genomics Platform"/>
            <person name="Cuomo C."/>
            <person name="de Hoog S."/>
            <person name="Gorbushina A."/>
            <person name="Walker B."/>
            <person name="Young S.K."/>
            <person name="Zeng Q."/>
            <person name="Gargeya S."/>
            <person name="Fitzgerald M."/>
            <person name="Haas B."/>
            <person name="Abouelleil A."/>
            <person name="Allen A.W."/>
            <person name="Alvarado L."/>
            <person name="Arachchi H.M."/>
            <person name="Berlin A.M."/>
            <person name="Chapman S.B."/>
            <person name="Gainer-Dewar J."/>
            <person name="Goldberg J."/>
            <person name="Griggs A."/>
            <person name="Gujja S."/>
            <person name="Hansen M."/>
            <person name="Howarth C."/>
            <person name="Imamovic A."/>
            <person name="Ireland A."/>
            <person name="Larimer J."/>
            <person name="McCowan C."/>
            <person name="Murphy C."/>
            <person name="Pearson M."/>
            <person name="Poon T.W."/>
            <person name="Priest M."/>
            <person name="Roberts A."/>
            <person name="Saif S."/>
            <person name="Shea T."/>
            <person name="Sisk P."/>
            <person name="Sykes S."/>
            <person name="Wortman J."/>
            <person name="Nusbaum C."/>
            <person name="Birren B."/>
        </authorList>
    </citation>
    <scope>NUCLEOTIDE SEQUENCE [LARGE SCALE GENOMIC DNA]</scope>
    <source>
        <strain evidence="3 4">CBS 101466</strain>
    </source>
</reference>
<organism evidence="3 4">
    <name type="scientific">Cyphellophora europaea (strain CBS 101466)</name>
    <name type="common">Phialophora europaea</name>
    <dbReference type="NCBI Taxonomy" id="1220924"/>
    <lineage>
        <taxon>Eukaryota</taxon>
        <taxon>Fungi</taxon>
        <taxon>Dikarya</taxon>
        <taxon>Ascomycota</taxon>
        <taxon>Pezizomycotina</taxon>
        <taxon>Eurotiomycetes</taxon>
        <taxon>Chaetothyriomycetidae</taxon>
        <taxon>Chaetothyriales</taxon>
        <taxon>Cyphellophoraceae</taxon>
        <taxon>Cyphellophora</taxon>
    </lineage>
</organism>
<dbReference type="PROSITE" id="PS52001">
    <property type="entry name" value="AD"/>
    <property type="match status" value="1"/>
</dbReference>
<dbReference type="SMART" id="SM00995">
    <property type="entry name" value="AD"/>
    <property type="match status" value="1"/>
</dbReference>
<dbReference type="InParanoid" id="W2RTT1"/>
<dbReference type="RefSeq" id="XP_008718676.1">
    <property type="nucleotide sequence ID" value="XM_008720454.1"/>
</dbReference>
<feature type="compositionally biased region" description="Low complexity" evidence="1">
    <location>
        <begin position="147"/>
        <end position="164"/>
    </location>
</feature>
<dbReference type="VEuPathDB" id="FungiDB:HMPREF1541_06117"/>
<proteinExistence type="predicted"/>
<dbReference type="OrthoDB" id="1057137at2759"/>
<dbReference type="HOGENOM" id="CLU_073383_1_0_1"/>
<dbReference type="Proteomes" id="UP000030752">
    <property type="component" value="Unassembled WGS sequence"/>
</dbReference>
<gene>
    <name evidence="3" type="ORF">HMPREF1541_06117</name>
</gene>
<feature type="region of interest" description="Disordered" evidence="1">
    <location>
        <begin position="255"/>
        <end position="274"/>
    </location>
</feature>
<dbReference type="InterPro" id="IPR039683">
    <property type="entry name" value="Lsm12-like"/>
</dbReference>
<dbReference type="eggNOG" id="KOG4401">
    <property type="taxonomic scope" value="Eukaryota"/>
</dbReference>
<dbReference type="EMBL" id="KB822721">
    <property type="protein sequence ID" value="ETN39891.1"/>
    <property type="molecule type" value="Genomic_DNA"/>
</dbReference>
<dbReference type="InterPro" id="IPR047574">
    <property type="entry name" value="AD"/>
</dbReference>